<keyword evidence="5" id="KW-1185">Reference proteome</keyword>
<dbReference type="PROSITE" id="PS50916">
    <property type="entry name" value="RABBD"/>
    <property type="match status" value="1"/>
</dbReference>
<dbReference type="PANTHER" id="PTHR14555">
    <property type="entry name" value="MYELIN-ASSOCIATED OLIGODENDROCYTIC BASIC PROTEIN MOBP -RELATED"/>
    <property type="match status" value="1"/>
</dbReference>
<evidence type="ECO:0000259" key="3">
    <source>
        <dbReference type="PROSITE" id="PS50916"/>
    </source>
</evidence>
<dbReference type="Pfam" id="PF02318">
    <property type="entry name" value="FYVE_2"/>
    <property type="match status" value="1"/>
</dbReference>
<evidence type="ECO:0000256" key="2">
    <source>
        <dbReference type="ARBA" id="ARBA00022490"/>
    </source>
</evidence>
<sequence>MAYEVHLDSLKESEQEIILQVLYRDRAVRSIEEERIRRLKTQLQHLWWRGSQGASREYKDKCCARCQRALGRLLNRGAVCQGCSHCVCSECRVFLHRTCAWRCTVCFEDSLRHLRQEEVVIGKENGVLKPEQAGL</sequence>
<keyword evidence="2" id="KW-0963">Cytoplasm</keyword>
<proteinExistence type="predicted"/>
<feature type="domain" description="RabBD" evidence="3">
    <location>
        <begin position="4"/>
        <end position="105"/>
    </location>
</feature>
<gene>
    <name evidence="4" type="ORF">H920_05775</name>
</gene>
<dbReference type="InterPro" id="IPR013083">
    <property type="entry name" value="Znf_RING/FYVE/PHD"/>
</dbReference>
<name>A0A091DP33_FUKDA</name>
<dbReference type="PANTHER" id="PTHR14555:SF6">
    <property type="entry name" value="RAB EFFECTOR MYRIP"/>
    <property type="match status" value="1"/>
</dbReference>
<evidence type="ECO:0000313" key="4">
    <source>
        <dbReference type="EMBL" id="KFO32832.1"/>
    </source>
</evidence>
<comment type="subcellular location">
    <subcellularLocation>
        <location evidence="1">Cytoplasm</location>
        <location evidence="1">Perinuclear region</location>
    </subcellularLocation>
</comment>
<evidence type="ECO:0000256" key="1">
    <source>
        <dbReference type="ARBA" id="ARBA00004556"/>
    </source>
</evidence>
<dbReference type="EMBL" id="KN122124">
    <property type="protein sequence ID" value="KFO32832.1"/>
    <property type="molecule type" value="Genomic_DNA"/>
</dbReference>
<dbReference type="GO" id="GO:0003779">
    <property type="term" value="F:actin binding"/>
    <property type="evidence" value="ECO:0007669"/>
    <property type="project" value="TreeGrafter"/>
</dbReference>
<dbReference type="InterPro" id="IPR041282">
    <property type="entry name" value="FYVE_2"/>
</dbReference>
<evidence type="ECO:0000313" key="5">
    <source>
        <dbReference type="Proteomes" id="UP000028990"/>
    </source>
</evidence>
<protein>
    <submittedName>
        <fullName evidence="4">Synaptotagmin-like protein 3</fullName>
    </submittedName>
</protein>
<dbReference type="Gene3D" id="3.30.40.10">
    <property type="entry name" value="Zinc/RING finger domain, C3HC4 (zinc finger)"/>
    <property type="match status" value="1"/>
</dbReference>
<dbReference type="GO" id="GO:0048471">
    <property type="term" value="C:perinuclear region of cytoplasm"/>
    <property type="evidence" value="ECO:0007669"/>
    <property type="project" value="UniProtKB-SubCell"/>
</dbReference>
<dbReference type="SUPFAM" id="SSF57903">
    <property type="entry name" value="FYVE/PHD zinc finger"/>
    <property type="match status" value="1"/>
</dbReference>
<reference evidence="4 5" key="1">
    <citation type="submission" date="2013-11" db="EMBL/GenBank/DDBJ databases">
        <title>The Damaraland mole rat (Fukomys damarensis) genome and evolution of African mole rats.</title>
        <authorList>
            <person name="Gladyshev V.N."/>
            <person name="Fang X."/>
        </authorList>
    </citation>
    <scope>NUCLEOTIDE SEQUENCE [LARGE SCALE GENOMIC DNA]</scope>
    <source>
        <tissue evidence="4">Liver</tissue>
    </source>
</reference>
<dbReference type="AlphaFoldDB" id="A0A091DP33"/>
<organism evidence="4 5">
    <name type="scientific">Fukomys damarensis</name>
    <name type="common">Damaraland mole rat</name>
    <name type="synonym">Cryptomys damarensis</name>
    <dbReference type="NCBI Taxonomy" id="885580"/>
    <lineage>
        <taxon>Eukaryota</taxon>
        <taxon>Metazoa</taxon>
        <taxon>Chordata</taxon>
        <taxon>Craniata</taxon>
        <taxon>Vertebrata</taxon>
        <taxon>Euteleostomi</taxon>
        <taxon>Mammalia</taxon>
        <taxon>Eutheria</taxon>
        <taxon>Euarchontoglires</taxon>
        <taxon>Glires</taxon>
        <taxon>Rodentia</taxon>
        <taxon>Hystricomorpha</taxon>
        <taxon>Bathyergidae</taxon>
        <taxon>Fukomys</taxon>
    </lineage>
</organism>
<accession>A0A091DP33</accession>
<dbReference type="InterPro" id="IPR011011">
    <property type="entry name" value="Znf_FYVE_PHD"/>
</dbReference>
<dbReference type="GO" id="GO:0031267">
    <property type="term" value="F:small GTPase binding"/>
    <property type="evidence" value="ECO:0007669"/>
    <property type="project" value="InterPro"/>
</dbReference>
<dbReference type="GO" id="GO:0030864">
    <property type="term" value="C:cortical actin cytoskeleton"/>
    <property type="evidence" value="ECO:0007669"/>
    <property type="project" value="TreeGrafter"/>
</dbReference>
<dbReference type="InterPro" id="IPR010911">
    <property type="entry name" value="Rab_BD"/>
</dbReference>
<dbReference type="GO" id="GO:0017022">
    <property type="term" value="F:myosin binding"/>
    <property type="evidence" value="ECO:0007669"/>
    <property type="project" value="TreeGrafter"/>
</dbReference>
<dbReference type="Proteomes" id="UP000028990">
    <property type="component" value="Unassembled WGS sequence"/>
</dbReference>
<dbReference type="GO" id="GO:0006886">
    <property type="term" value="P:intracellular protein transport"/>
    <property type="evidence" value="ECO:0007669"/>
    <property type="project" value="InterPro"/>
</dbReference>
<dbReference type="InterPro" id="IPR051745">
    <property type="entry name" value="Intracell_Transport_Effector"/>
</dbReference>